<evidence type="ECO:0000313" key="1">
    <source>
        <dbReference type="EMBL" id="PZC74826.1"/>
    </source>
</evidence>
<dbReference type="EMBL" id="KZ150025">
    <property type="protein sequence ID" value="PZC74826.1"/>
    <property type="molecule type" value="Genomic_DNA"/>
</dbReference>
<dbReference type="AlphaFoldDB" id="A0A2W1BPM4"/>
<evidence type="ECO:0000313" key="2">
    <source>
        <dbReference type="Proteomes" id="UP000249218"/>
    </source>
</evidence>
<reference evidence="1 2" key="1">
    <citation type="journal article" date="2017" name="BMC Biol.">
        <title>Genomic innovations, transcriptional plasticity and gene loss underlying the evolution and divergence of two highly polyphagous and invasive Helicoverpa pest species.</title>
        <authorList>
            <person name="Pearce S.L."/>
            <person name="Clarke D.F."/>
            <person name="East P.D."/>
            <person name="Elfekih S."/>
            <person name="Gordon K.H."/>
            <person name="Jermiin L.S."/>
            <person name="McGaughran A."/>
            <person name="Oakeshott J.G."/>
            <person name="Papanikolaou A."/>
            <person name="Perera O.P."/>
            <person name="Rane R.V."/>
            <person name="Richards S."/>
            <person name="Tay W.T."/>
            <person name="Walsh T.K."/>
            <person name="Anderson A."/>
            <person name="Anderson C.J."/>
            <person name="Asgari S."/>
            <person name="Board P.G."/>
            <person name="Bretschneider A."/>
            <person name="Campbell P.M."/>
            <person name="Chertemps T."/>
            <person name="Christeller J.T."/>
            <person name="Coppin C.W."/>
            <person name="Downes S.J."/>
            <person name="Duan G."/>
            <person name="Farnsworth C.A."/>
            <person name="Good R.T."/>
            <person name="Han L.B."/>
            <person name="Han Y.C."/>
            <person name="Hatje K."/>
            <person name="Horne I."/>
            <person name="Huang Y.P."/>
            <person name="Hughes D.S."/>
            <person name="Jacquin-Joly E."/>
            <person name="James W."/>
            <person name="Jhangiani S."/>
            <person name="Kollmar M."/>
            <person name="Kuwar S.S."/>
            <person name="Li S."/>
            <person name="Liu N.Y."/>
            <person name="Maibeche M.T."/>
            <person name="Miller J.R."/>
            <person name="Montagne N."/>
            <person name="Perry T."/>
            <person name="Qu J."/>
            <person name="Song S.V."/>
            <person name="Sutton G.G."/>
            <person name="Vogel H."/>
            <person name="Walenz B.P."/>
            <person name="Xu W."/>
            <person name="Zhang H.J."/>
            <person name="Zou Z."/>
            <person name="Batterham P."/>
            <person name="Edwards O.R."/>
            <person name="Feyereisen R."/>
            <person name="Gibbs R.A."/>
            <person name="Heckel D.G."/>
            <person name="McGrath A."/>
            <person name="Robin C."/>
            <person name="Scherer S.E."/>
            <person name="Worley K.C."/>
            <person name="Wu Y.D."/>
        </authorList>
    </citation>
    <scope>NUCLEOTIDE SEQUENCE [LARGE SCALE GENOMIC DNA]</scope>
    <source>
        <strain evidence="1">Harm_GR_Male_#8</strain>
        <tissue evidence="1">Whole organism</tissue>
    </source>
</reference>
<gene>
    <name evidence="1" type="primary">HaOG207139</name>
    <name evidence="1" type="ORF">B5X24_HaOG207139</name>
</gene>
<sequence length="110" mass="12912">MGPGPQTSENCRHIDRINAFQINIKKRSFMPVFTNNLLPFPYLNATFNKDPSQFDTYLNSFSPHLYMDPLKKRKRGQTFLTEEKDKLVKLLTSHRETILNKNRMGPRTKP</sequence>
<keyword evidence="2" id="KW-1185">Reference proteome</keyword>
<protein>
    <submittedName>
        <fullName evidence="1">Uncharacterized protein</fullName>
    </submittedName>
</protein>
<dbReference type="Proteomes" id="UP000249218">
    <property type="component" value="Unassembled WGS sequence"/>
</dbReference>
<proteinExistence type="predicted"/>
<name>A0A2W1BPM4_HELAM</name>
<accession>A0A2W1BPM4</accession>
<organism evidence="1 2">
    <name type="scientific">Helicoverpa armigera</name>
    <name type="common">Cotton bollworm</name>
    <name type="synonym">Heliothis armigera</name>
    <dbReference type="NCBI Taxonomy" id="29058"/>
    <lineage>
        <taxon>Eukaryota</taxon>
        <taxon>Metazoa</taxon>
        <taxon>Ecdysozoa</taxon>
        <taxon>Arthropoda</taxon>
        <taxon>Hexapoda</taxon>
        <taxon>Insecta</taxon>
        <taxon>Pterygota</taxon>
        <taxon>Neoptera</taxon>
        <taxon>Endopterygota</taxon>
        <taxon>Lepidoptera</taxon>
        <taxon>Glossata</taxon>
        <taxon>Ditrysia</taxon>
        <taxon>Noctuoidea</taxon>
        <taxon>Noctuidae</taxon>
        <taxon>Heliothinae</taxon>
        <taxon>Helicoverpa</taxon>
    </lineage>
</organism>